<keyword evidence="1" id="KW-0812">Transmembrane</keyword>
<dbReference type="Proteomes" id="UP000003477">
    <property type="component" value="Unassembled WGS sequence"/>
</dbReference>
<feature type="transmembrane region" description="Helical" evidence="1">
    <location>
        <begin position="40"/>
        <end position="58"/>
    </location>
</feature>
<dbReference type="PATRIC" id="fig|423471.3.peg.3933"/>
<protein>
    <recommendedName>
        <fullName evidence="4">DUF502 domain-containing protein</fullName>
    </recommendedName>
</protein>
<feature type="transmembrane region" description="Helical" evidence="1">
    <location>
        <begin position="64"/>
        <end position="85"/>
    </location>
</feature>
<reference evidence="2 3" key="1">
    <citation type="journal article" date="2011" name="Front. Microbiol.">
        <title>Two Strains of Crocosphaera watsonii with Highly Conserved Genomes are Distinguished by Strain-Specific Features.</title>
        <authorList>
            <person name="Bench S.R."/>
            <person name="Ilikchyan I.N."/>
            <person name="Tripp H.J."/>
            <person name="Zehr J.P."/>
        </authorList>
    </citation>
    <scope>NUCLEOTIDE SEQUENCE [LARGE SCALE GENOMIC DNA]</scope>
    <source>
        <strain evidence="2 3">WH 0003</strain>
    </source>
</reference>
<accession>G5J9T0</accession>
<evidence type="ECO:0000313" key="3">
    <source>
        <dbReference type="Proteomes" id="UP000003477"/>
    </source>
</evidence>
<evidence type="ECO:0000256" key="1">
    <source>
        <dbReference type="SAM" id="Phobius"/>
    </source>
</evidence>
<dbReference type="EMBL" id="AESD01000636">
    <property type="protein sequence ID" value="EHJ11053.1"/>
    <property type="molecule type" value="Genomic_DNA"/>
</dbReference>
<keyword evidence="1" id="KW-1133">Transmembrane helix</keyword>
<organism evidence="2 3">
    <name type="scientific">Crocosphaera watsonii WH 0003</name>
    <dbReference type="NCBI Taxonomy" id="423471"/>
    <lineage>
        <taxon>Bacteria</taxon>
        <taxon>Bacillati</taxon>
        <taxon>Cyanobacteriota</taxon>
        <taxon>Cyanophyceae</taxon>
        <taxon>Oscillatoriophycideae</taxon>
        <taxon>Chroococcales</taxon>
        <taxon>Aphanothecaceae</taxon>
        <taxon>Crocosphaera</taxon>
    </lineage>
</organism>
<feature type="transmembrane region" description="Helical" evidence="1">
    <location>
        <begin position="12"/>
        <end position="33"/>
    </location>
</feature>
<sequence length="214" mass="23420">MQSEEKTPSNLVKLISTTFIGGFLVVLPAYLAILAFNKTVKALLGLVVVLLKPITNLLGIDKNIIAVPVSLFLFLLICLIAGIILKTRYSVIFRQTIGPVLKKIPGYLLIRSLTNRVAKLERSDTLAAGFVALGESYESLSPGFLIEQHDNGMHTVFVPTVPTPTVGNLYLVPSERVYIVDVPLLDMVKFISKWGEASPQLSEAIKQINTEVNS</sequence>
<proteinExistence type="predicted"/>
<evidence type="ECO:0000313" key="2">
    <source>
        <dbReference type="EMBL" id="EHJ11053.1"/>
    </source>
</evidence>
<evidence type="ECO:0008006" key="4">
    <source>
        <dbReference type="Google" id="ProtNLM"/>
    </source>
</evidence>
<comment type="caution">
    <text evidence="2">The sequence shown here is derived from an EMBL/GenBank/DDBJ whole genome shotgun (WGS) entry which is preliminary data.</text>
</comment>
<keyword evidence="1" id="KW-0472">Membrane</keyword>
<name>G5J9T0_CROWT</name>
<gene>
    <name evidence="2" type="ORF">CWATWH0003_4195</name>
</gene>
<dbReference type="AlphaFoldDB" id="G5J9T0"/>